<reference evidence="2 3" key="1">
    <citation type="submission" date="2020-08" db="EMBL/GenBank/DDBJ databases">
        <title>Genomic Encyclopedia of Type Strains, Phase III (KMG-III): the genomes of soil and plant-associated and newly described type strains.</title>
        <authorList>
            <person name="Whitman W."/>
        </authorList>
    </citation>
    <scope>NUCLEOTIDE SEQUENCE [LARGE SCALE GENOMIC DNA]</scope>
    <source>
        <strain evidence="2 3">CECT 3273</strain>
    </source>
</reference>
<protein>
    <submittedName>
        <fullName evidence="2">Uncharacterized protein</fullName>
    </submittedName>
</protein>
<accession>A0A7W7M1L9</accession>
<proteinExistence type="predicted"/>
<evidence type="ECO:0000313" key="2">
    <source>
        <dbReference type="EMBL" id="MBB4900488.1"/>
    </source>
</evidence>
<feature type="region of interest" description="Disordered" evidence="1">
    <location>
        <begin position="1"/>
        <end position="26"/>
    </location>
</feature>
<dbReference type="RefSeq" id="WP_184824064.1">
    <property type="nucleotide sequence ID" value="NZ_BMTK01000016.1"/>
</dbReference>
<sequence>MITAQEPTRRCGGRTAVGGRSHAARPHLRVLARSHGVPKSRIEQVPGLTGLVEVAGRGVAAAAATSLGRRDA</sequence>
<organism evidence="2 3">
    <name type="scientific">Streptomyces griseomycini</name>
    <dbReference type="NCBI Taxonomy" id="66895"/>
    <lineage>
        <taxon>Bacteria</taxon>
        <taxon>Bacillati</taxon>
        <taxon>Actinomycetota</taxon>
        <taxon>Actinomycetes</taxon>
        <taxon>Kitasatosporales</taxon>
        <taxon>Streptomycetaceae</taxon>
        <taxon>Streptomyces</taxon>
    </lineage>
</organism>
<dbReference type="AlphaFoldDB" id="A0A7W7M1L9"/>
<keyword evidence="3" id="KW-1185">Reference proteome</keyword>
<dbReference type="Proteomes" id="UP000579523">
    <property type="component" value="Unassembled WGS sequence"/>
</dbReference>
<comment type="caution">
    <text evidence="2">The sequence shown here is derived from an EMBL/GenBank/DDBJ whole genome shotgun (WGS) entry which is preliminary data.</text>
</comment>
<name>A0A7W7M1L9_9ACTN</name>
<evidence type="ECO:0000256" key="1">
    <source>
        <dbReference type="SAM" id="MobiDB-lite"/>
    </source>
</evidence>
<evidence type="ECO:0000313" key="3">
    <source>
        <dbReference type="Proteomes" id="UP000579523"/>
    </source>
</evidence>
<dbReference type="EMBL" id="JACHJI010000007">
    <property type="protein sequence ID" value="MBB4900488.1"/>
    <property type="molecule type" value="Genomic_DNA"/>
</dbReference>
<gene>
    <name evidence="2" type="ORF">FHS37_004550</name>
</gene>